<proteinExistence type="predicted"/>
<dbReference type="Gene3D" id="2.160.20.10">
    <property type="entry name" value="Single-stranded right-handed beta-helix, Pectin lyase-like"/>
    <property type="match status" value="1"/>
</dbReference>
<gene>
    <name evidence="2" type="ORF">PEPS_11820</name>
</gene>
<dbReference type="SMART" id="SM00710">
    <property type="entry name" value="PbH1"/>
    <property type="match status" value="8"/>
</dbReference>
<dbReference type="SUPFAM" id="SSF51126">
    <property type="entry name" value="Pectin lyase-like"/>
    <property type="match status" value="1"/>
</dbReference>
<reference evidence="2 3" key="1">
    <citation type="submission" date="2021-12" db="EMBL/GenBank/DDBJ databases">
        <title>Genome sequencing of bacteria with rrn-lacking chromosome and rrn-plasmid.</title>
        <authorList>
            <person name="Anda M."/>
            <person name="Iwasaki W."/>
        </authorList>
    </citation>
    <scope>NUCLEOTIDE SEQUENCE [LARGE SCALE GENOMIC DNA]</scope>
    <source>
        <strain evidence="2 3">NBRC 101262</strain>
    </source>
</reference>
<dbReference type="InterPro" id="IPR011050">
    <property type="entry name" value="Pectin_lyase_fold/virulence"/>
</dbReference>
<dbReference type="InterPro" id="IPR012334">
    <property type="entry name" value="Pectin_lyas_fold"/>
</dbReference>
<name>A0ABM7VDA8_9BACT</name>
<keyword evidence="3" id="KW-1185">Reference proteome</keyword>
<evidence type="ECO:0000313" key="3">
    <source>
        <dbReference type="Proteomes" id="UP001354989"/>
    </source>
</evidence>
<organism evidence="2 3">
    <name type="scientific">Persicobacter psychrovividus</name>
    <dbReference type="NCBI Taxonomy" id="387638"/>
    <lineage>
        <taxon>Bacteria</taxon>
        <taxon>Pseudomonadati</taxon>
        <taxon>Bacteroidota</taxon>
        <taxon>Cytophagia</taxon>
        <taxon>Cytophagales</taxon>
        <taxon>Persicobacteraceae</taxon>
        <taxon>Persicobacter</taxon>
    </lineage>
</organism>
<dbReference type="Proteomes" id="UP001354989">
    <property type="component" value="Chromosome"/>
</dbReference>
<dbReference type="EMBL" id="AP025292">
    <property type="protein sequence ID" value="BDC98901.1"/>
    <property type="molecule type" value="Genomic_DNA"/>
</dbReference>
<protein>
    <recommendedName>
        <fullName evidence="1">Right handed beta helix domain-containing protein</fullName>
    </recommendedName>
</protein>
<dbReference type="InterPro" id="IPR039448">
    <property type="entry name" value="Beta_helix"/>
</dbReference>
<accession>A0ABM7VDA8</accession>
<evidence type="ECO:0000259" key="1">
    <source>
        <dbReference type="Pfam" id="PF13229"/>
    </source>
</evidence>
<feature type="domain" description="Right handed beta helix" evidence="1">
    <location>
        <begin position="154"/>
        <end position="336"/>
    </location>
</feature>
<dbReference type="InterPro" id="IPR006626">
    <property type="entry name" value="PbH1"/>
</dbReference>
<evidence type="ECO:0000313" key="2">
    <source>
        <dbReference type="EMBL" id="BDC98901.1"/>
    </source>
</evidence>
<dbReference type="Pfam" id="PF13229">
    <property type="entry name" value="Beta_helix"/>
    <property type="match status" value="1"/>
</dbReference>
<sequence>MLCSLSLSFPLQAKHFYVDKNNPFFDASKQGVQPGDSIMLVAGNYPFVGLVNIRGSAQQPILILAQGGQVTIGGQGHHYGVSIRDCQHFRFTGKGLPGISNGIVITDQKNTGLGITGTSSDYEIDHIEISKTGFAGIQVKCDPICDQPSTWAENFTIKNIRIHDNFIHDTGGEGMYIGHTGHAIKQGNCKGLHPPKMSNVYIAFNTIERTGWDGIQVTNAIEDVVILGNQLIDFSQAKHRNHSSGIFVGEGSYNVSVSNNQVINGNGASLALFSANAMMVFNNYISFSGADGIYIGKRISNPVEQLVITGNTIVNPKDHGIITYNSTIGLTVIRNNMIVEPQKIYEYKFKKKARAYIMIPDHVTVRLDSVKNLKIPQLDEKVGEQIRMNNPRYADNDKLFNFIFDKKFNAETAD</sequence>